<reference evidence="2" key="1">
    <citation type="submission" date="2018-05" db="EMBL/GenBank/DDBJ databases">
        <authorList>
            <person name="Lanie J.A."/>
            <person name="Ng W.-L."/>
            <person name="Kazmierczak K.M."/>
            <person name="Andrzejewski T.M."/>
            <person name="Davidsen T.M."/>
            <person name="Wayne K.J."/>
            <person name="Tettelin H."/>
            <person name="Glass J.I."/>
            <person name="Rusch D."/>
            <person name="Podicherti R."/>
            <person name="Tsui H.-C.T."/>
            <person name="Winkler M.E."/>
        </authorList>
    </citation>
    <scope>NUCLEOTIDE SEQUENCE</scope>
</reference>
<dbReference type="AlphaFoldDB" id="A0A381ZWY9"/>
<dbReference type="InterPro" id="IPR003782">
    <property type="entry name" value="SCO1/SenC"/>
</dbReference>
<comment type="similarity">
    <text evidence="1">Belongs to the SCO1/2 family.</text>
</comment>
<protein>
    <recommendedName>
        <fullName evidence="3">Thioredoxin domain-containing protein</fullName>
    </recommendedName>
</protein>
<dbReference type="Gene3D" id="2.40.50.320">
    <property type="entry name" value="Copper binding periplasmic protein CusF"/>
    <property type="match status" value="1"/>
</dbReference>
<dbReference type="InterPro" id="IPR021647">
    <property type="entry name" value="CusF_Ec"/>
</dbReference>
<dbReference type="InterPro" id="IPR036249">
    <property type="entry name" value="Thioredoxin-like_sf"/>
</dbReference>
<dbReference type="Pfam" id="PF11604">
    <property type="entry name" value="CusF_Ec"/>
    <property type="match status" value="1"/>
</dbReference>
<organism evidence="2">
    <name type="scientific">marine metagenome</name>
    <dbReference type="NCBI Taxonomy" id="408172"/>
    <lineage>
        <taxon>unclassified sequences</taxon>
        <taxon>metagenomes</taxon>
        <taxon>ecological metagenomes</taxon>
    </lineage>
</organism>
<name>A0A381ZWY9_9ZZZZ</name>
<evidence type="ECO:0000256" key="1">
    <source>
        <dbReference type="ARBA" id="ARBA00010996"/>
    </source>
</evidence>
<dbReference type="PROSITE" id="PS51257">
    <property type="entry name" value="PROKAR_LIPOPROTEIN"/>
    <property type="match status" value="1"/>
</dbReference>
<proteinExistence type="inferred from homology"/>
<accession>A0A381ZWY9</accession>
<dbReference type="InterPro" id="IPR042230">
    <property type="entry name" value="CusF_sf"/>
</dbReference>
<dbReference type="SUPFAM" id="SSF52833">
    <property type="entry name" value="Thioredoxin-like"/>
    <property type="match status" value="1"/>
</dbReference>
<sequence>MRHIILATLIIFASGCRKTSYPVHGTILEIRHKSNEFLIHHDEIPGFMMAMTMPFKLADSLDIYRFVIGDSLKFRLEMKEEKAFAASFQLLGKGTLPESDNIWDDEYSPLEIGEIFANATFLDLDSHNVSLSDSDGKFRFISYIFTRCPMPNMCPAVVVKNRYLAETFAETVEIEFILISFDYIYDTPSMMKSNYSSPTKSYPNMKFYSSVGHLNDIFMLAGQSFVSFWGVDENDIGHSLRSVIIDPERRLMMAYEGTEWRAEAAERDIRSLLKAYH</sequence>
<dbReference type="Pfam" id="PF02630">
    <property type="entry name" value="SCO1-SenC"/>
    <property type="match status" value="1"/>
</dbReference>
<dbReference type="EMBL" id="UINC01023011">
    <property type="protein sequence ID" value="SVA93825.1"/>
    <property type="molecule type" value="Genomic_DNA"/>
</dbReference>
<evidence type="ECO:0008006" key="3">
    <source>
        <dbReference type="Google" id="ProtNLM"/>
    </source>
</evidence>
<gene>
    <name evidence="2" type="ORF">METZ01_LOCUS146679</name>
</gene>
<evidence type="ECO:0000313" key="2">
    <source>
        <dbReference type="EMBL" id="SVA93825.1"/>
    </source>
</evidence>
<dbReference type="Gene3D" id="3.40.30.10">
    <property type="entry name" value="Glutaredoxin"/>
    <property type="match status" value="1"/>
</dbReference>